<reference evidence="8" key="1">
    <citation type="submission" date="2023-04" db="EMBL/GenBank/DDBJ databases">
        <title>Candida boidinii NBRC 10035.</title>
        <authorList>
            <person name="Ichikawa N."/>
            <person name="Sato H."/>
            <person name="Tonouchi N."/>
        </authorList>
    </citation>
    <scope>NUCLEOTIDE SEQUENCE</scope>
    <source>
        <strain evidence="8">NBRC 10035</strain>
    </source>
</reference>
<keyword evidence="9" id="KW-1185">Reference proteome</keyword>
<evidence type="ECO:0000259" key="4">
    <source>
        <dbReference type="Pfam" id="PF26251"/>
    </source>
</evidence>
<accession>A0A9W6W7A0</accession>
<organism evidence="8 9">
    <name type="scientific">Candida boidinii</name>
    <name type="common">Yeast</name>
    <dbReference type="NCBI Taxonomy" id="5477"/>
    <lineage>
        <taxon>Eukaryota</taxon>
        <taxon>Fungi</taxon>
        <taxon>Dikarya</taxon>
        <taxon>Ascomycota</taxon>
        <taxon>Saccharomycotina</taxon>
        <taxon>Pichiomycetes</taxon>
        <taxon>Pichiales</taxon>
        <taxon>Pichiaceae</taxon>
        <taxon>Ogataea</taxon>
        <taxon>Ogataea/Candida clade</taxon>
    </lineage>
</organism>
<proteinExistence type="predicted"/>
<dbReference type="Pfam" id="PF26282">
    <property type="entry name" value="Ig_TRAPPC9-Trs120_3rd"/>
    <property type="match status" value="1"/>
</dbReference>
<dbReference type="InterPro" id="IPR013935">
    <property type="entry name" value="Trs120_TRAPPC9"/>
</dbReference>
<dbReference type="EMBL" id="BSXN01000047">
    <property type="protein sequence ID" value="GME66829.1"/>
    <property type="molecule type" value="Genomic_DNA"/>
</dbReference>
<feature type="domain" description="Trs120/TRAPPC9 first Ig-like" evidence="5">
    <location>
        <begin position="595"/>
        <end position="728"/>
    </location>
</feature>
<evidence type="ECO:0000256" key="2">
    <source>
        <dbReference type="ARBA" id="ARBA00023034"/>
    </source>
</evidence>
<dbReference type="AlphaFoldDB" id="A0A9W6W7A0"/>
<comment type="caution">
    <text evidence="8">The sequence shown here is derived from an EMBL/GenBank/DDBJ whole genome shotgun (WGS) entry which is preliminary data.</text>
</comment>
<evidence type="ECO:0000256" key="1">
    <source>
        <dbReference type="ARBA" id="ARBA00004555"/>
    </source>
</evidence>
<evidence type="ECO:0000259" key="7">
    <source>
        <dbReference type="Pfam" id="PF26283"/>
    </source>
</evidence>
<evidence type="ECO:0000313" key="8">
    <source>
        <dbReference type="EMBL" id="GME66829.1"/>
    </source>
</evidence>
<comment type="subcellular location">
    <subcellularLocation>
        <location evidence="1">Golgi apparatus</location>
    </subcellularLocation>
</comment>
<dbReference type="GO" id="GO:0005802">
    <property type="term" value="C:trans-Golgi network"/>
    <property type="evidence" value="ECO:0007669"/>
    <property type="project" value="TreeGrafter"/>
</dbReference>
<keyword evidence="2" id="KW-0333">Golgi apparatus</keyword>
<dbReference type="InterPro" id="IPR058568">
    <property type="entry name" value="Ig_TRAPPC9_Trs120_4th"/>
</dbReference>
<dbReference type="InterPro" id="IPR058563">
    <property type="entry name" value="Trs120_TRAPPC9_N"/>
</dbReference>
<feature type="domain" description="Trs120/TRAPPC9 N-terminal" evidence="3">
    <location>
        <begin position="9"/>
        <end position="291"/>
    </location>
</feature>
<feature type="domain" description="Trs120/TRAPPC9 fourth Ig-like" evidence="7">
    <location>
        <begin position="1100"/>
        <end position="1207"/>
    </location>
</feature>
<evidence type="ECO:0000313" key="9">
    <source>
        <dbReference type="Proteomes" id="UP001165120"/>
    </source>
</evidence>
<evidence type="ECO:0000259" key="6">
    <source>
        <dbReference type="Pfam" id="PF26282"/>
    </source>
</evidence>
<name>A0A9W6W7A0_CANBO</name>
<dbReference type="Pfam" id="PF26280">
    <property type="entry name" value="Ig_TRAPPC9-Trs120_2nd"/>
    <property type="match status" value="1"/>
</dbReference>
<dbReference type="InterPro" id="IPR058567">
    <property type="entry name" value="Ig_TRAPPC9_Trs120_3rd"/>
</dbReference>
<evidence type="ECO:0000259" key="3">
    <source>
        <dbReference type="Pfam" id="PF08626"/>
    </source>
</evidence>
<dbReference type="Pfam" id="PF26254">
    <property type="entry name" value="Ig_TRAPPC9-Trs120_1st"/>
    <property type="match status" value="1"/>
</dbReference>
<dbReference type="Pfam" id="PF26251">
    <property type="entry name" value="TPR_TRAPPC9-Trs120"/>
    <property type="match status" value="1"/>
</dbReference>
<dbReference type="PANTHER" id="PTHR21512">
    <property type="entry name" value="TRAFFICKING PROTEIN PARTICLE COMPLEX SUBUNIT 9"/>
    <property type="match status" value="1"/>
</dbReference>
<dbReference type="Proteomes" id="UP001165120">
    <property type="component" value="Unassembled WGS sequence"/>
</dbReference>
<dbReference type="PANTHER" id="PTHR21512:SF5">
    <property type="entry name" value="TRAFFICKING PROTEIN PARTICLE COMPLEX SUBUNIT 9"/>
    <property type="match status" value="1"/>
</dbReference>
<feature type="domain" description="Trs120/TRAPPC9 third Ig-like" evidence="6">
    <location>
        <begin position="887"/>
        <end position="1080"/>
    </location>
</feature>
<dbReference type="InterPro" id="IPR058565">
    <property type="entry name" value="Ig_TRAPPC9_Trs120_1st"/>
</dbReference>
<gene>
    <name evidence="8" type="ORF">Cboi02_000026900</name>
</gene>
<sequence length="1213" mass="138315">MNPDISMNQYSFTAPARLKVLIVPAYDISNKQFKTYSKFLKSVNEIRLVDLKPAQGIFNPQAYPHGRVVYNFQSFTDRNESILLHDFEPFRKTFGVIGVLQWTDDLTEDQIKKYLKGLKKEYPRMLLSYLFIFDVKKTANISKIPNVAFINSEKDIEPSICDFTTSLLESLSTYVSSYQHVTLRSPGSLGGGIARSQTIEKQKRKISGSFDLTNPISQEKVKIHRLKGRKAKLQANFYLLSGNLKESLNSFCEAIYNLKHCNDFLWLGSALEGLAVTIIILSFLEIPFGLPPAVLTLIENSKDANFSPFSSASPTASPRTSINSLGLNQNQQPVQIQKYPLSSIPRMISQIMEKVIFYYKMSMSQAEDFVPPIVFSECNLRYICLLSSINIEGDFNCSVLSNVVKSTPLSRKEIVNDYDYDNSAILNSLKDIFDPNFKQQTILERIAIYNCLVAIFSSLKLFRKRAFVLKELLDLIITSEFVSLKGSSYREISQLDQTLDILCESYGLLAEPPTKGTLQLQLLEAAYTFHKEAENYKKVIQYGSIFLKYFSSSMSPPEQLMIYKDIKAANSTSEYDCQYWDDELLNSLELSSHDESKRVVEDVLCDVNLTLKNPFAFELEITDMEILCAGSFPLKTIFNPKSFSKNDMHEVSDRIAIILPPNSLTQVSLYVLPCSSGLIEIDGIKATVAGCSNQIYRLYEDSNKVETVTERVKESGFATGSISKETEEKRIVKKISYDVLYKQPRLSLVDVKLQNQWFMLLEGEHNKFQVVLENTSDVEINNLISSCLDSTIEPLNAALNTKKNFVPNEIYEIEYYLIKRPPFKILNKNLDRIPKNSRLTLEIETLGKRGMKQATLLLEYSNQRVKEQIDYSRTISIPVNITVYPSIELMGCDVIPLSSNSNIELENHSKGQQCWKFLKSVTKDGKHTITDFCLLSLDLMNSWVDPISIRVQCLLDSSTDPDFQESLTLDEEVPEDTFEEEFTIVNGKTTRLLIPVKRMNLSPEHLARRIPSLRNKQFIVDSKTPEEEQTFIKHAFWYRYELLNRLKACWKLKPIDKSREREGVVDFRGIIFSSRKLESLAIEKIGVKTLVIDSEGEIIDTSKAKLGKFYTVCVTISNRSSEPIFGMLRHIPISLSANPSIDKKILYNGVLQHSIEEHIESGKSKSFSIGIVFLKKDEYEWGVVFDELKGVKSGKASLVRQHIQKDRVYFKVY</sequence>
<protein>
    <submittedName>
        <fullName evidence="8">Unnamed protein product</fullName>
    </submittedName>
</protein>
<dbReference type="InterPro" id="IPR058564">
    <property type="entry name" value="TPR_TRAPPC9_Trs120"/>
</dbReference>
<dbReference type="Pfam" id="PF08626">
    <property type="entry name" value="TRAPPC9-Trs120"/>
    <property type="match status" value="1"/>
</dbReference>
<dbReference type="Pfam" id="PF26283">
    <property type="entry name" value="Ig_TRAPPC9-Trs120_4th"/>
    <property type="match status" value="1"/>
</dbReference>
<feature type="domain" description="Trs120/TRAPPC9 TPR region" evidence="4">
    <location>
        <begin position="345"/>
        <end position="571"/>
    </location>
</feature>
<evidence type="ECO:0000259" key="5">
    <source>
        <dbReference type="Pfam" id="PF26254"/>
    </source>
</evidence>